<feature type="region of interest" description="Disordered" evidence="2">
    <location>
        <begin position="1"/>
        <end position="55"/>
    </location>
</feature>
<dbReference type="PROSITE" id="PS50003">
    <property type="entry name" value="PH_DOMAIN"/>
    <property type="match status" value="1"/>
</dbReference>
<dbReference type="EMBL" id="CCKQ01014134">
    <property type="protein sequence ID" value="CDW85887.1"/>
    <property type="molecule type" value="Genomic_DNA"/>
</dbReference>
<feature type="compositionally biased region" description="Acidic residues" evidence="2">
    <location>
        <begin position="25"/>
        <end position="35"/>
    </location>
</feature>
<evidence type="ECO:0000256" key="2">
    <source>
        <dbReference type="SAM" id="MobiDB-lite"/>
    </source>
</evidence>
<evidence type="ECO:0000259" key="3">
    <source>
        <dbReference type="PROSITE" id="PS50003"/>
    </source>
</evidence>
<protein>
    <submittedName>
        <fullName evidence="4">Cell division cycle protein 123-like protein</fullName>
    </submittedName>
</protein>
<keyword evidence="1" id="KW-0175">Coiled coil</keyword>
<dbReference type="AlphaFoldDB" id="A0A078AXD7"/>
<evidence type="ECO:0000313" key="4">
    <source>
        <dbReference type="EMBL" id="CDW85887.1"/>
    </source>
</evidence>
<dbReference type="GO" id="GO:0051301">
    <property type="term" value="P:cell division"/>
    <property type="evidence" value="ECO:0007669"/>
    <property type="project" value="UniProtKB-KW"/>
</dbReference>
<feature type="coiled-coil region" evidence="1">
    <location>
        <begin position="383"/>
        <end position="410"/>
    </location>
</feature>
<name>A0A078AXD7_STYLE</name>
<gene>
    <name evidence="4" type="primary">Contig16388.g17454</name>
    <name evidence="4" type="ORF">STYLEM_14976</name>
</gene>
<accession>A0A078AXD7</accession>
<evidence type="ECO:0000256" key="1">
    <source>
        <dbReference type="SAM" id="Coils"/>
    </source>
</evidence>
<feature type="domain" description="PH" evidence="3">
    <location>
        <begin position="300"/>
        <end position="562"/>
    </location>
</feature>
<feature type="compositionally biased region" description="Polar residues" evidence="2">
    <location>
        <begin position="10"/>
        <end position="24"/>
    </location>
</feature>
<keyword evidence="4" id="KW-0131">Cell cycle</keyword>
<evidence type="ECO:0000313" key="5">
    <source>
        <dbReference type="Proteomes" id="UP000039865"/>
    </source>
</evidence>
<keyword evidence="5" id="KW-1185">Reference proteome</keyword>
<proteinExistence type="predicted"/>
<dbReference type="OrthoDB" id="360540at2759"/>
<feature type="compositionally biased region" description="Polar residues" evidence="2">
    <location>
        <begin position="36"/>
        <end position="46"/>
    </location>
</feature>
<dbReference type="Proteomes" id="UP000039865">
    <property type="component" value="Unassembled WGS sequence"/>
</dbReference>
<organism evidence="4 5">
    <name type="scientific">Stylonychia lemnae</name>
    <name type="common">Ciliate</name>
    <dbReference type="NCBI Taxonomy" id="5949"/>
    <lineage>
        <taxon>Eukaryota</taxon>
        <taxon>Sar</taxon>
        <taxon>Alveolata</taxon>
        <taxon>Ciliophora</taxon>
        <taxon>Intramacronucleata</taxon>
        <taxon>Spirotrichea</taxon>
        <taxon>Stichotrichia</taxon>
        <taxon>Sporadotrichida</taxon>
        <taxon>Oxytrichidae</taxon>
        <taxon>Stylonychinae</taxon>
        <taxon>Stylonychia</taxon>
    </lineage>
</organism>
<reference evidence="4 5" key="1">
    <citation type="submission" date="2014-06" db="EMBL/GenBank/DDBJ databases">
        <authorList>
            <person name="Swart Estienne"/>
        </authorList>
    </citation>
    <scope>NUCLEOTIDE SEQUENCE [LARGE SCALE GENOMIC DNA]</scope>
    <source>
        <strain evidence="4 5">130c</strain>
    </source>
</reference>
<dbReference type="InParanoid" id="A0A078AXD7"/>
<sequence>MVEERKGPSRINQQWKIPDYNQNDSDIEDLSDGSNEETPYQMSLQQDLHESSKQDDEVDLLAIQQKSVNSQDTQIIKNFNSNYAMRNYQQTQQSNQEQSSYYKVRKTHPNRSSQQMIIDLNQYEQAPVINKDKSHQSLESLDINVIIHDKCQIFKSLIQFNQGRLMTETEHMLSKSHSSFQNGKSDDSENDQDQESFDYEGFSDKQIQIDRNLNIESSLINKGEDKNQKSFIKRFQTIYKTVQRRPTRKLTLDKQSLLSQLEHQHSNDSELLLQMRKFNVKLLEYPIMLSKVFDTLDKKTIILDGELMRHIAGYDRQYHLRYIQLTSSQIKIYKNQVKSIYKPHPTVIIELNKVLCAKRIQEQTNTNDEILGKYDMYQFEIIVNQVKEDLSNQQSSIKKLKRQITQNSNNAFTFNQSPARCLNVFEQTPNQEISINLEQIRIQSKHQSQKPQLSATKTFRPKKSIKLDEVIQKPLIKDVLSDNNLLVQEMINNLSEFIEIPKQIEVHQRLVRSRSRSKSIDLPASWSNKKAQLEQSMQRFIFACQSDEEADRWVTIINSVKFLQKNLEDKQIEQRCVVEQFLDLSSDNQYEFLTNQQNLENIYEKYYQFKYYYDAIKDQSIKSSIIELTRDDAIYLKSGIIERQDLKKEIQECIQSLGGQVFFKMRRSPKDAFTSIDKTINGEWTQKWKVNLEEEPQRYFMRIQTVQQLELLCKNSQRIQEDLSLNDDQQIVLREFIDLKGWEFRCFVCNGNLNGVTIQPNQDISNLDIDATQKFFNSQQTLDFLRKIEYPHAVIDINMNPEFEITIIEINPYGKLAQSGKFSWVIDRKILNDGLNTFGEVTIRII</sequence>
<keyword evidence="4" id="KW-0132">Cell division</keyword>
<feature type="region of interest" description="Disordered" evidence="2">
    <location>
        <begin position="172"/>
        <end position="196"/>
    </location>
</feature>
<dbReference type="InterPro" id="IPR001849">
    <property type="entry name" value="PH_domain"/>
</dbReference>